<dbReference type="AlphaFoldDB" id="A0A433RUV5"/>
<evidence type="ECO:0000313" key="3">
    <source>
        <dbReference type="Proteomes" id="UP000288623"/>
    </source>
</evidence>
<dbReference type="RefSeq" id="WP_126990496.1">
    <property type="nucleotide sequence ID" value="NZ_JTFC01000029.1"/>
</dbReference>
<dbReference type="Proteomes" id="UP000288623">
    <property type="component" value="Unassembled WGS sequence"/>
</dbReference>
<reference evidence="2 3" key="1">
    <citation type="submission" date="2014-11" db="EMBL/GenBank/DDBJ databases">
        <title>Genome sequence and analysis of novel Kurthia sp.</title>
        <authorList>
            <person name="Lawson J.N."/>
            <person name="Gonzalez J.E."/>
            <person name="Rinauldi L."/>
            <person name="Xuan Z."/>
            <person name="Firman A."/>
            <person name="Shaddox L."/>
            <person name="Trudeau A."/>
            <person name="Shah S."/>
            <person name="Reiman D."/>
        </authorList>
    </citation>
    <scope>NUCLEOTIDE SEQUENCE [LARGE SCALE GENOMIC DNA]</scope>
    <source>
        <strain evidence="2 3">3B1D</strain>
    </source>
</reference>
<proteinExistence type="predicted"/>
<evidence type="ECO:0000313" key="2">
    <source>
        <dbReference type="EMBL" id="RUS57076.1"/>
    </source>
</evidence>
<gene>
    <name evidence="2" type="ORF">QI30_08415</name>
</gene>
<evidence type="ECO:0000256" key="1">
    <source>
        <dbReference type="SAM" id="SignalP"/>
    </source>
</evidence>
<feature type="chain" id="PRO_5019291017" description="DUF4352 domain-containing protein" evidence="1">
    <location>
        <begin position="26"/>
        <end position="158"/>
    </location>
</feature>
<organism evidence="2 3">
    <name type="scientific">Candidatus Kurthia intestinigallinarum</name>
    <dbReference type="NCBI Taxonomy" id="1562256"/>
    <lineage>
        <taxon>Bacteria</taxon>
        <taxon>Bacillati</taxon>
        <taxon>Bacillota</taxon>
        <taxon>Bacilli</taxon>
        <taxon>Bacillales</taxon>
        <taxon>Caryophanaceae</taxon>
        <taxon>Kurthia</taxon>
    </lineage>
</organism>
<sequence>MKKVILGTILGATLVAGTVLSPALPAEQVTQVSAAAKYKAGVTITKDSAKVKKLMASNKKKTGNSYTTESLFWVDAFEVQKGVFKTMELKLSNLSSKKLGVHKDLKIKKGLMYYKNKKFTGSLNEISAFPAYKELSYYSKGKLVSFEMEYLGMDDVTE</sequence>
<protein>
    <recommendedName>
        <fullName evidence="4">DUF4352 domain-containing protein</fullName>
    </recommendedName>
</protein>
<name>A0A433RUV5_9BACL</name>
<keyword evidence="3" id="KW-1185">Reference proteome</keyword>
<evidence type="ECO:0008006" key="4">
    <source>
        <dbReference type="Google" id="ProtNLM"/>
    </source>
</evidence>
<feature type="signal peptide" evidence="1">
    <location>
        <begin position="1"/>
        <end position="25"/>
    </location>
</feature>
<comment type="caution">
    <text evidence="2">The sequence shown here is derived from an EMBL/GenBank/DDBJ whole genome shotgun (WGS) entry which is preliminary data.</text>
</comment>
<dbReference type="EMBL" id="JTFC01000029">
    <property type="protein sequence ID" value="RUS57076.1"/>
    <property type="molecule type" value="Genomic_DNA"/>
</dbReference>
<accession>A0A433RUV5</accession>
<keyword evidence="1" id="KW-0732">Signal</keyword>